<keyword evidence="3" id="KW-1185">Reference proteome</keyword>
<evidence type="ECO:0000256" key="1">
    <source>
        <dbReference type="SAM" id="Phobius"/>
    </source>
</evidence>
<name>A0A923NJS7_9FIRM</name>
<proteinExistence type="predicted"/>
<dbReference type="Proteomes" id="UP000602647">
    <property type="component" value="Unassembled WGS sequence"/>
</dbReference>
<feature type="transmembrane region" description="Helical" evidence="1">
    <location>
        <begin position="34"/>
        <end position="54"/>
    </location>
</feature>
<keyword evidence="1" id="KW-1133">Transmembrane helix</keyword>
<dbReference type="AlphaFoldDB" id="A0A923NJS7"/>
<keyword evidence="1" id="KW-0472">Membrane</keyword>
<accession>A0A923NJS7</accession>
<protein>
    <submittedName>
        <fullName evidence="2">Uncharacterized protein</fullName>
    </submittedName>
</protein>
<keyword evidence="1" id="KW-0812">Transmembrane</keyword>
<evidence type="ECO:0000313" key="2">
    <source>
        <dbReference type="EMBL" id="MBC6679779.1"/>
    </source>
</evidence>
<sequence>MRILKYMIWALSFIWLFSFLPKLAFILGVTSSGSLYLICLAVWFLALFCSRNTAEKTRKKRIKIVKKDTAPPPETGRGPTIVIDNRYLQPEKKLFEDLIKQRAARYHMNYETATTPALSLKKGLFTILLGAVTFVNAFLFLAAVQAAACILAEAIALILYFFLIRRCTIVTFLYNHIKRNPDADIDSLIANTSITAQSIPVWIAPLAVILIAAAIAWWCVSLEFGFTAPLPQVH</sequence>
<evidence type="ECO:0000313" key="3">
    <source>
        <dbReference type="Proteomes" id="UP000602647"/>
    </source>
</evidence>
<dbReference type="EMBL" id="JACRYT010000006">
    <property type="protein sequence ID" value="MBC6679779.1"/>
    <property type="molecule type" value="Genomic_DNA"/>
</dbReference>
<gene>
    <name evidence="2" type="ORF">H9L42_08055</name>
</gene>
<feature type="transmembrane region" description="Helical" evidence="1">
    <location>
        <begin position="124"/>
        <end position="148"/>
    </location>
</feature>
<feature type="transmembrane region" description="Helical" evidence="1">
    <location>
        <begin position="154"/>
        <end position="177"/>
    </location>
</feature>
<feature type="transmembrane region" description="Helical" evidence="1">
    <location>
        <begin position="198"/>
        <end position="218"/>
    </location>
</feature>
<organism evidence="2 3">
    <name type="scientific">Zhenpiania hominis</name>
    <dbReference type="NCBI Taxonomy" id="2763644"/>
    <lineage>
        <taxon>Bacteria</taxon>
        <taxon>Bacillati</taxon>
        <taxon>Bacillota</taxon>
        <taxon>Clostridia</taxon>
        <taxon>Peptostreptococcales</taxon>
        <taxon>Anaerovoracaceae</taxon>
        <taxon>Zhenpiania</taxon>
    </lineage>
</organism>
<dbReference type="RefSeq" id="WP_187302880.1">
    <property type="nucleotide sequence ID" value="NZ_CBCTQH010000127.1"/>
</dbReference>
<reference evidence="2" key="1">
    <citation type="submission" date="2020-08" db="EMBL/GenBank/DDBJ databases">
        <title>Genome public.</title>
        <authorList>
            <person name="Liu C."/>
            <person name="Sun Q."/>
        </authorList>
    </citation>
    <scope>NUCLEOTIDE SEQUENCE</scope>
    <source>
        <strain evidence="2">BX12</strain>
    </source>
</reference>
<comment type="caution">
    <text evidence="2">The sequence shown here is derived from an EMBL/GenBank/DDBJ whole genome shotgun (WGS) entry which is preliminary data.</text>
</comment>